<accession>V2XQK6</accession>
<dbReference type="OrthoDB" id="9789552at2"/>
<dbReference type="HOGENOM" id="CLU_031189_0_0_9"/>
<sequence>MKAKIVLLPLDERPCNYLFPQKLFSHDDIEIILPKKLGDKKIPADLNEIDNFLTKECKDATGLIISLDTLLYGGLVPSRIHNEKEDKLKERLQILRDIRRENTGLIIYAFNIIMRCPNYSSSDEEPDYYENYGREIHEIGVAMHKSHLGIDNILSLDEIIEKVPERYLNDYISRRKVNRELNLASLDLVKENIVDALVVPQDDSCKYGYAAIDQRDIRKAIIENCLDDKVLMYPGADEVELTLMSRMINTLKGKKPKVYLKYATEAAKNIIPLYEGNMLAGTLKYHVLSAGCQLTESYEMADIIMAVTAPAGNMEEAINQPSKYPEYYAERNIAEMFDFIKYRLAEGKIVTIADNAYANGGDLQIIRLLNANKLLMKVDGYAGWNTSANTVGTAIAEAVDSYHFKLTPTHQNFLGLRYIEDAGYCSVVRQQATNELQKYEMNYFDVKEKDGIISEIVKERLEEFIKNELSSISANLQISKLIMPWRRMFEVDITVKYEN</sequence>
<evidence type="ECO:0008006" key="3">
    <source>
        <dbReference type="Google" id="ProtNLM"/>
    </source>
</evidence>
<dbReference type="Proteomes" id="UP000018227">
    <property type="component" value="Unassembled WGS sequence"/>
</dbReference>
<proteinExistence type="predicted"/>
<dbReference type="Pfam" id="PF13552">
    <property type="entry name" value="DUF4127"/>
    <property type="match status" value="1"/>
</dbReference>
<comment type="caution">
    <text evidence="1">The sequence shown here is derived from an EMBL/GenBank/DDBJ whole genome shotgun (WGS) entry which is preliminary data.</text>
</comment>
<dbReference type="eggNOG" id="ENOG502Z7Q0">
    <property type="taxonomic scope" value="Bacteria"/>
</dbReference>
<evidence type="ECO:0000313" key="2">
    <source>
        <dbReference type="Proteomes" id="UP000018227"/>
    </source>
</evidence>
<dbReference type="InterPro" id="IPR025394">
    <property type="entry name" value="DUF4127"/>
</dbReference>
<keyword evidence="2" id="KW-1185">Reference proteome</keyword>
<dbReference type="STRING" id="592026.GCWU0000282_000198"/>
<gene>
    <name evidence="1" type="ORF">GCWU0000282_000198</name>
</gene>
<evidence type="ECO:0000313" key="1">
    <source>
        <dbReference type="EMBL" id="ESL04484.1"/>
    </source>
</evidence>
<reference evidence="1 2" key="1">
    <citation type="submission" date="2013-06" db="EMBL/GenBank/DDBJ databases">
        <authorList>
            <person name="Weinstock G."/>
            <person name="Sodergren E."/>
            <person name="Clifton S."/>
            <person name="Fulton L."/>
            <person name="Fulton B."/>
            <person name="Courtney L."/>
            <person name="Fronick C."/>
            <person name="Harrison M."/>
            <person name="Strong C."/>
            <person name="Farmer C."/>
            <person name="Delahaunty K."/>
            <person name="Markovic C."/>
            <person name="Hall O."/>
            <person name="Minx P."/>
            <person name="Tomlinson C."/>
            <person name="Mitreva M."/>
            <person name="Nelson J."/>
            <person name="Hou S."/>
            <person name="Wollam A."/>
            <person name="Pepin K.H."/>
            <person name="Johnson M."/>
            <person name="Bhonagiri V."/>
            <person name="Nash W.E."/>
            <person name="Warren W."/>
            <person name="Chinwalla A."/>
            <person name="Mardis E.R."/>
            <person name="Wilson R.K."/>
        </authorList>
    </citation>
    <scope>NUCLEOTIDE SEQUENCE [LARGE SCALE GENOMIC DNA]</scope>
    <source>
        <strain evidence="1 2">ATCC 51271</strain>
    </source>
</reference>
<dbReference type="EMBL" id="ACIL03000003">
    <property type="protein sequence ID" value="ESL04484.1"/>
    <property type="molecule type" value="Genomic_DNA"/>
</dbReference>
<protein>
    <recommendedName>
        <fullName evidence="3">DUF4127 family protein</fullName>
    </recommendedName>
</protein>
<dbReference type="AlphaFoldDB" id="V2XQK6"/>
<name>V2XQK6_9FIRM</name>
<organism evidence="1 2">
    <name type="scientific">Catonella morbi ATCC 51271</name>
    <dbReference type="NCBI Taxonomy" id="592026"/>
    <lineage>
        <taxon>Bacteria</taxon>
        <taxon>Bacillati</taxon>
        <taxon>Bacillota</taxon>
        <taxon>Clostridia</taxon>
        <taxon>Lachnospirales</taxon>
        <taxon>Lachnospiraceae</taxon>
        <taxon>Catonella</taxon>
    </lineage>
</organism>
<dbReference type="RefSeq" id="WP_023353102.1">
    <property type="nucleotide sequence ID" value="NZ_KI535366.1"/>
</dbReference>